<dbReference type="EMBL" id="KP719133">
    <property type="protein sequence ID" value="AKA61007.1"/>
    <property type="molecule type" value="Genomic_DNA"/>
</dbReference>
<accession>A0A0E3GMK3</accession>
<reference evidence="2" key="2">
    <citation type="submission" date="2015-01" db="EMBL/GenBank/DDBJ databases">
        <title>Complete sequence of three novel 9g-like phages.</title>
        <authorList>
            <person name="Carstens A.B."/>
            <person name="Hansen L.H."/>
            <person name="Kot W."/>
        </authorList>
    </citation>
    <scope>NUCLEOTIDE SEQUENCE [LARGE SCALE GENOMIC DNA]</scope>
</reference>
<keyword evidence="2" id="KW-1185">Reference proteome</keyword>
<evidence type="ECO:0000313" key="1">
    <source>
        <dbReference type="EMBL" id="AKA61007.1"/>
    </source>
</evidence>
<name>A0A0E3GMK3_9CAUD</name>
<sequence length="74" mass="8476">MCDKCEEMMTMIDERVLVSLAIIEAAQNSFIEAYRLCKPESALDEIEKAWQKSNTCSVLAHLMTSEEQPKENLH</sequence>
<organism evidence="1 2">
    <name type="scientific">Enterobacteria phage JenP2</name>
    <dbReference type="NCBI Taxonomy" id="1610838"/>
    <lineage>
        <taxon>Viruses</taxon>
        <taxon>Duplodnaviria</taxon>
        <taxon>Heunggongvirae</taxon>
        <taxon>Uroviricota</taxon>
        <taxon>Caudoviricetes</taxon>
        <taxon>Queuovirinae</taxon>
        <taxon>Nonagvirus</taxon>
        <taxon>Nonagvirus JenP2</taxon>
    </lineage>
</organism>
<reference evidence="1 2" key="1">
    <citation type="journal article" date="2015" name="Genome Announc.">
        <title>Complete Genome Sequences of Four Novel Escherichia coli Bacteriophages Belonging to New Phage Groups.</title>
        <authorList>
            <person name="Carstens A.B."/>
            <person name="Kot W."/>
            <person name="Hansen L.H."/>
        </authorList>
    </citation>
    <scope>NUCLEOTIDE SEQUENCE [LARGE SCALE GENOMIC DNA]</scope>
</reference>
<dbReference type="RefSeq" id="YP_009216992.1">
    <property type="nucleotide sequence ID" value="NC_028997.1"/>
</dbReference>
<dbReference type="Proteomes" id="UP000033024">
    <property type="component" value="Segment"/>
</dbReference>
<protein>
    <submittedName>
        <fullName evidence="1">Uncharacterized protein</fullName>
    </submittedName>
</protein>
<proteinExistence type="predicted"/>
<dbReference type="OrthoDB" id="22718at10239"/>
<dbReference type="KEGG" id="vg:26643491"/>
<dbReference type="GeneID" id="26643491"/>
<evidence type="ECO:0000313" key="2">
    <source>
        <dbReference type="Proteomes" id="UP000033024"/>
    </source>
</evidence>